<evidence type="ECO:0000313" key="1">
    <source>
        <dbReference type="EMBL" id="KXK26730.1"/>
    </source>
</evidence>
<comment type="caution">
    <text evidence="1">The sequence shown here is derived from an EMBL/GenBank/DDBJ whole genome shotgun (WGS) entry which is preliminary data.</text>
</comment>
<dbReference type="AlphaFoldDB" id="A0A136LYI8"/>
<dbReference type="EMBL" id="JYNZ01000003">
    <property type="protein sequence ID" value="KXK26730.1"/>
    <property type="molecule type" value="Genomic_DNA"/>
</dbReference>
<proteinExistence type="predicted"/>
<reference evidence="1 2" key="1">
    <citation type="submission" date="2015-02" db="EMBL/GenBank/DDBJ databases">
        <title>Improved understanding of the partial-nitritation anammox process through 23 genomes representing the majority of the microbial community.</title>
        <authorList>
            <person name="Speth D.R."/>
            <person name="In T Zandt M."/>
            <person name="Guerrero Cruz S."/>
            <person name="Jetten M.S."/>
            <person name="Dutilh B.E."/>
        </authorList>
    </citation>
    <scope>NUCLEOTIDE SEQUENCE [LARGE SCALE GENOMIC DNA]</scope>
    <source>
        <strain evidence="1">OLB20</strain>
    </source>
</reference>
<accession>A0A136LYI8</accession>
<protein>
    <submittedName>
        <fullName evidence="1">Uncharacterized protein</fullName>
    </submittedName>
</protein>
<organism evidence="1 2">
    <name type="scientific">candidate division WS6 bacterium OLB20</name>
    <dbReference type="NCBI Taxonomy" id="1617426"/>
    <lineage>
        <taxon>Bacteria</taxon>
        <taxon>Candidatus Dojkabacteria</taxon>
    </lineage>
</organism>
<sequence>MEYFNRALDWWRRKQNSEEQNGAADDLACMVIYRNALSAYKDLVQLTAADDIDRLDATTGISNRILLQQAIHDLLQPDGIVIPVMVRSGRGNTFAASAIAELYPDESMSVPPVQALLLHCNSEADSVRLTEGMTQPDATSFVWALIDAGRFMYLFEENTLIRRSDYIAMRNET</sequence>
<dbReference type="Proteomes" id="UP000070457">
    <property type="component" value="Unassembled WGS sequence"/>
</dbReference>
<gene>
    <name evidence="1" type="ORF">TR69_WS6001000744</name>
</gene>
<name>A0A136LYI8_9BACT</name>
<dbReference type="STRING" id="1617426.TR69_WS6001000744"/>
<evidence type="ECO:0000313" key="2">
    <source>
        <dbReference type="Proteomes" id="UP000070457"/>
    </source>
</evidence>